<keyword evidence="2 5" id="KW-0378">Hydrolase</keyword>
<accession>A0AAV7DYY1</accession>
<dbReference type="InterPro" id="IPR044965">
    <property type="entry name" value="Glyco_hydro_17_plant"/>
</dbReference>
<evidence type="ECO:0000313" key="7">
    <source>
        <dbReference type="Proteomes" id="UP000825729"/>
    </source>
</evidence>
<dbReference type="AlphaFoldDB" id="A0AAV7DYY1"/>
<sequence length="380" mass="41017">MLCRLISRGRKNSLVLYIFIEKEDRPFDRFNILHMMETSQVHVIMSRMVVLATLMSTLLIYNMGSGVEGIGVNWGTLGDNLPPPAEVVALLKSKGFTAVRLFEPNAEILTALEGSGLNVVLGTLNQDLEKLANDPSFAAVWVNAHIVPHAKSVHFQYIGAGNEVIPGTLASFVLPAIKNLDAALKAVNIPIPVTAVVHASVLAASNPPSQCAFSAEAATAMAPIAAYLEAQKRPLLANLYTYYAYDPMNVPLDYAMLNSTGVVVRDGRLGYQNLLEAQVDALYSALEKVGAPSVEVVLAETGWPSAGRPGVATLELAETYNNNLVSLVSPRGAGTPKRPGKPIQTFIFALFNENKKPPGVEQNWGLFYPDTKPVYPFNVS</sequence>
<evidence type="ECO:0000256" key="2">
    <source>
        <dbReference type="ARBA" id="ARBA00022801"/>
    </source>
</evidence>
<keyword evidence="7" id="KW-1185">Reference proteome</keyword>
<name>A0AAV7DYY1_ARIFI</name>
<comment type="caution">
    <text evidence="6">The sequence shown here is derived from an EMBL/GenBank/DDBJ whole genome shotgun (WGS) entry which is preliminary data.</text>
</comment>
<evidence type="ECO:0000256" key="4">
    <source>
        <dbReference type="RuleBase" id="RU004335"/>
    </source>
</evidence>
<protein>
    <recommendedName>
        <fullName evidence="8">Glucan endo-1,3-beta-D-glucosidase</fullName>
    </recommendedName>
</protein>
<dbReference type="Pfam" id="PF00332">
    <property type="entry name" value="Glyco_hydro_17"/>
    <property type="match status" value="1"/>
</dbReference>
<proteinExistence type="inferred from homology"/>
<gene>
    <name evidence="6" type="ORF">H6P81_020487</name>
</gene>
<dbReference type="InterPro" id="IPR017853">
    <property type="entry name" value="GH"/>
</dbReference>
<reference evidence="6 7" key="1">
    <citation type="submission" date="2021-07" db="EMBL/GenBank/DDBJ databases">
        <title>The Aristolochia fimbriata genome: insights into angiosperm evolution, floral development and chemical biosynthesis.</title>
        <authorList>
            <person name="Jiao Y."/>
        </authorList>
    </citation>
    <scope>NUCLEOTIDE SEQUENCE [LARGE SCALE GENOMIC DNA]</scope>
    <source>
        <strain evidence="6">IBCAS-2021</strain>
        <tissue evidence="6">Leaf</tissue>
    </source>
</reference>
<dbReference type="FunFam" id="3.20.20.80:FF:000010">
    <property type="entry name" value="glucan endo-1,3-beta-glucosidase, basic"/>
    <property type="match status" value="1"/>
</dbReference>
<evidence type="ECO:0000256" key="5">
    <source>
        <dbReference type="RuleBase" id="RU004336"/>
    </source>
</evidence>
<evidence type="ECO:0000256" key="3">
    <source>
        <dbReference type="ARBA" id="ARBA00023295"/>
    </source>
</evidence>
<evidence type="ECO:0008006" key="8">
    <source>
        <dbReference type="Google" id="ProtNLM"/>
    </source>
</evidence>
<dbReference type="GO" id="GO:0004553">
    <property type="term" value="F:hydrolase activity, hydrolyzing O-glycosyl compounds"/>
    <property type="evidence" value="ECO:0007669"/>
    <property type="project" value="InterPro"/>
</dbReference>
<organism evidence="6 7">
    <name type="scientific">Aristolochia fimbriata</name>
    <name type="common">White veined hardy Dutchman's pipe vine</name>
    <dbReference type="NCBI Taxonomy" id="158543"/>
    <lineage>
        <taxon>Eukaryota</taxon>
        <taxon>Viridiplantae</taxon>
        <taxon>Streptophyta</taxon>
        <taxon>Embryophyta</taxon>
        <taxon>Tracheophyta</taxon>
        <taxon>Spermatophyta</taxon>
        <taxon>Magnoliopsida</taxon>
        <taxon>Magnoliidae</taxon>
        <taxon>Piperales</taxon>
        <taxon>Aristolochiaceae</taxon>
        <taxon>Aristolochia</taxon>
    </lineage>
</organism>
<evidence type="ECO:0000313" key="6">
    <source>
        <dbReference type="EMBL" id="KAG9440322.1"/>
    </source>
</evidence>
<dbReference type="GO" id="GO:0005975">
    <property type="term" value="P:carbohydrate metabolic process"/>
    <property type="evidence" value="ECO:0007669"/>
    <property type="project" value="InterPro"/>
</dbReference>
<keyword evidence="3 5" id="KW-0326">Glycosidase</keyword>
<dbReference type="InterPro" id="IPR000490">
    <property type="entry name" value="Glyco_hydro_17"/>
</dbReference>
<comment type="similarity">
    <text evidence="1 4">Belongs to the glycosyl hydrolase 17 family.</text>
</comment>
<dbReference type="SUPFAM" id="SSF51445">
    <property type="entry name" value="(Trans)glycosidases"/>
    <property type="match status" value="1"/>
</dbReference>
<dbReference type="Proteomes" id="UP000825729">
    <property type="component" value="Unassembled WGS sequence"/>
</dbReference>
<dbReference type="PANTHER" id="PTHR32227">
    <property type="entry name" value="GLUCAN ENDO-1,3-BETA-GLUCOSIDASE BG1-RELATED-RELATED"/>
    <property type="match status" value="1"/>
</dbReference>
<dbReference type="PROSITE" id="PS00587">
    <property type="entry name" value="GLYCOSYL_HYDROL_F17"/>
    <property type="match status" value="1"/>
</dbReference>
<dbReference type="EMBL" id="JAINDJ010000008">
    <property type="protein sequence ID" value="KAG9440322.1"/>
    <property type="molecule type" value="Genomic_DNA"/>
</dbReference>
<evidence type="ECO:0000256" key="1">
    <source>
        <dbReference type="ARBA" id="ARBA00008773"/>
    </source>
</evidence>
<dbReference type="Gene3D" id="3.20.20.80">
    <property type="entry name" value="Glycosidases"/>
    <property type="match status" value="1"/>
</dbReference>